<dbReference type="AlphaFoldDB" id="A0A9P0MTC6"/>
<protein>
    <submittedName>
        <fullName evidence="2">Uncharacterized protein</fullName>
    </submittedName>
</protein>
<feature type="region of interest" description="Disordered" evidence="1">
    <location>
        <begin position="48"/>
        <end position="72"/>
    </location>
</feature>
<gene>
    <name evidence="2" type="ORF">NEZAVI_LOCUS11392</name>
</gene>
<proteinExistence type="predicted"/>
<evidence type="ECO:0000313" key="3">
    <source>
        <dbReference type="Proteomes" id="UP001152798"/>
    </source>
</evidence>
<keyword evidence="3" id="KW-1185">Reference proteome</keyword>
<evidence type="ECO:0000313" key="2">
    <source>
        <dbReference type="EMBL" id="CAH1402611.1"/>
    </source>
</evidence>
<name>A0A9P0MTC6_NEZVI</name>
<sequence>MMLFREHLTIGFLHKIDGTVLVPHANGGSSKWHSDRCSRRRGLQGGIKLQGREQSCTKKRAHSNAGLQEVEA</sequence>
<reference evidence="2" key="1">
    <citation type="submission" date="2022-01" db="EMBL/GenBank/DDBJ databases">
        <authorList>
            <person name="King R."/>
        </authorList>
    </citation>
    <scope>NUCLEOTIDE SEQUENCE</scope>
</reference>
<accession>A0A9P0MTC6</accession>
<dbReference type="EMBL" id="OV725081">
    <property type="protein sequence ID" value="CAH1402611.1"/>
    <property type="molecule type" value="Genomic_DNA"/>
</dbReference>
<organism evidence="2 3">
    <name type="scientific">Nezara viridula</name>
    <name type="common">Southern green stink bug</name>
    <name type="synonym">Cimex viridulus</name>
    <dbReference type="NCBI Taxonomy" id="85310"/>
    <lineage>
        <taxon>Eukaryota</taxon>
        <taxon>Metazoa</taxon>
        <taxon>Ecdysozoa</taxon>
        <taxon>Arthropoda</taxon>
        <taxon>Hexapoda</taxon>
        <taxon>Insecta</taxon>
        <taxon>Pterygota</taxon>
        <taxon>Neoptera</taxon>
        <taxon>Paraneoptera</taxon>
        <taxon>Hemiptera</taxon>
        <taxon>Heteroptera</taxon>
        <taxon>Panheteroptera</taxon>
        <taxon>Pentatomomorpha</taxon>
        <taxon>Pentatomoidea</taxon>
        <taxon>Pentatomidae</taxon>
        <taxon>Pentatominae</taxon>
        <taxon>Nezara</taxon>
    </lineage>
</organism>
<dbReference type="Proteomes" id="UP001152798">
    <property type="component" value="Chromosome 5"/>
</dbReference>
<evidence type="ECO:0000256" key="1">
    <source>
        <dbReference type="SAM" id="MobiDB-lite"/>
    </source>
</evidence>